<dbReference type="InterPro" id="IPR036661">
    <property type="entry name" value="Luciferase-like_sf"/>
</dbReference>
<dbReference type="EMBL" id="UINC01001017">
    <property type="protein sequence ID" value="SUZ67653.1"/>
    <property type="molecule type" value="Genomic_DNA"/>
</dbReference>
<accession>A0A381PQA0</accession>
<dbReference type="SUPFAM" id="SSF51679">
    <property type="entry name" value="Bacterial luciferase-like"/>
    <property type="match status" value="1"/>
</dbReference>
<dbReference type="PANTHER" id="PTHR43244">
    <property type="match status" value="1"/>
</dbReference>
<feature type="domain" description="Luciferase-like" evidence="1">
    <location>
        <begin position="7"/>
        <end position="254"/>
    </location>
</feature>
<dbReference type="InterPro" id="IPR050564">
    <property type="entry name" value="F420-G6PD/mer"/>
</dbReference>
<dbReference type="Gene3D" id="3.20.20.30">
    <property type="entry name" value="Luciferase-like domain"/>
    <property type="match status" value="1"/>
</dbReference>
<evidence type="ECO:0000259" key="1">
    <source>
        <dbReference type="Pfam" id="PF00296"/>
    </source>
</evidence>
<evidence type="ECO:0000313" key="2">
    <source>
        <dbReference type="EMBL" id="SUZ67653.1"/>
    </source>
</evidence>
<reference evidence="2" key="1">
    <citation type="submission" date="2018-05" db="EMBL/GenBank/DDBJ databases">
        <authorList>
            <person name="Lanie J.A."/>
            <person name="Ng W.-L."/>
            <person name="Kazmierczak K.M."/>
            <person name="Andrzejewski T.M."/>
            <person name="Davidsen T.M."/>
            <person name="Wayne K.J."/>
            <person name="Tettelin H."/>
            <person name="Glass J.I."/>
            <person name="Rusch D."/>
            <person name="Podicherti R."/>
            <person name="Tsui H.-C.T."/>
            <person name="Winkler M.E."/>
        </authorList>
    </citation>
    <scope>NUCLEOTIDE SEQUENCE</scope>
</reference>
<dbReference type="AlphaFoldDB" id="A0A381PQA0"/>
<gene>
    <name evidence="2" type="ORF">METZ01_LOCUS20507</name>
</gene>
<proteinExistence type="predicted"/>
<dbReference type="Pfam" id="PF00296">
    <property type="entry name" value="Bac_luciferase"/>
    <property type="match status" value="1"/>
</dbReference>
<protein>
    <recommendedName>
        <fullName evidence="1">Luciferase-like domain-containing protein</fullName>
    </recommendedName>
</protein>
<name>A0A381PQA0_9ZZZZ</name>
<dbReference type="InterPro" id="IPR011251">
    <property type="entry name" value="Luciferase-like_dom"/>
</dbReference>
<organism evidence="2">
    <name type="scientific">marine metagenome</name>
    <dbReference type="NCBI Taxonomy" id="408172"/>
    <lineage>
        <taxon>unclassified sequences</taxon>
        <taxon>metagenomes</taxon>
        <taxon>ecological metagenomes</taxon>
    </lineage>
</organism>
<sequence length="279" mass="29964">MFNTDRMPAQSLAAFAQNLEALSVDTLWVPELFGREPFATSAHLLAATDHLRVATGIANVYARDAVAAAAGALTLAEFSNGRFVLGLGVSNAGLANTRGHVWEPPVEKLTTYVKAVRDAQISVPGSHEVEIHVAAHGPKMLEAVRSLVDGVSTFLQTPDHTAVVRQQISESTSLNVTQMCLLCEDPLEARRLARRALGFYVELDYYRRAWRSLGFDDSDFVDGGSDRLIDGLVAWGTPEAILERVAQHGDAGATEMVVIPLNPAGGAEPHLALLEELAG</sequence>
<dbReference type="PANTHER" id="PTHR43244:SF2">
    <property type="entry name" value="CONSERVED HYPOTHETICAL ALANINE AND PROLINE-RICH PROTEIN"/>
    <property type="match status" value="1"/>
</dbReference>
<dbReference type="GO" id="GO:0016705">
    <property type="term" value="F:oxidoreductase activity, acting on paired donors, with incorporation or reduction of molecular oxygen"/>
    <property type="evidence" value="ECO:0007669"/>
    <property type="project" value="InterPro"/>
</dbReference>